<dbReference type="EMBL" id="JAKRCV010000010">
    <property type="protein sequence ID" value="MCG7321268.1"/>
    <property type="molecule type" value="Genomic_DNA"/>
</dbReference>
<dbReference type="RefSeq" id="WP_239262799.1">
    <property type="nucleotide sequence ID" value="NZ_JAKRCV010000010.1"/>
</dbReference>
<evidence type="ECO:0000313" key="3">
    <source>
        <dbReference type="Proteomes" id="UP001521931"/>
    </source>
</evidence>
<sequence>MRQSLGVGSAPSWSIQLSVFALGVCLVLATNPHARAIPWALVGCIVAVVVSWCNVVLSYALHYARLDLTEGGLEFPGTEERAFSDYLYHSLNGQVTFGTTDVSVTTRQMRRAMMVHALVAFASTP</sequence>
<dbReference type="Pfam" id="PF07077">
    <property type="entry name" value="DUF1345"/>
    <property type="match status" value="1"/>
</dbReference>
<proteinExistence type="predicted"/>
<keyword evidence="1" id="KW-0472">Membrane</keyword>
<evidence type="ECO:0000256" key="1">
    <source>
        <dbReference type="SAM" id="Phobius"/>
    </source>
</evidence>
<protein>
    <submittedName>
        <fullName evidence="2">DUF1345 domain-containing protein</fullName>
    </submittedName>
</protein>
<name>A0ABS9Q2F4_9MICO</name>
<gene>
    <name evidence="2" type="ORF">MHL29_05060</name>
</gene>
<comment type="caution">
    <text evidence="2">The sequence shown here is derived from an EMBL/GenBank/DDBJ whole genome shotgun (WGS) entry which is preliminary data.</text>
</comment>
<keyword evidence="1" id="KW-0812">Transmembrane</keyword>
<organism evidence="2 3">
    <name type="scientific">Arsenicicoccus bolidensis</name>
    <dbReference type="NCBI Taxonomy" id="229480"/>
    <lineage>
        <taxon>Bacteria</taxon>
        <taxon>Bacillati</taxon>
        <taxon>Actinomycetota</taxon>
        <taxon>Actinomycetes</taxon>
        <taxon>Micrococcales</taxon>
        <taxon>Intrasporangiaceae</taxon>
        <taxon>Arsenicicoccus</taxon>
    </lineage>
</organism>
<feature type="transmembrane region" description="Helical" evidence="1">
    <location>
        <begin position="36"/>
        <end position="57"/>
    </location>
</feature>
<keyword evidence="3" id="KW-1185">Reference proteome</keyword>
<keyword evidence="1" id="KW-1133">Transmembrane helix</keyword>
<dbReference type="InterPro" id="IPR009781">
    <property type="entry name" value="DUF1345"/>
</dbReference>
<reference evidence="2 3" key="1">
    <citation type="submission" date="2022-02" db="EMBL/GenBank/DDBJ databases">
        <title>Uncovering new skin microbiome diversity through culturing and metagenomics.</title>
        <authorList>
            <person name="Conlan S."/>
            <person name="Deming C."/>
            <person name="Nisc Comparative Sequencing Program N."/>
            <person name="Segre J.A."/>
        </authorList>
    </citation>
    <scope>NUCLEOTIDE SEQUENCE [LARGE SCALE GENOMIC DNA]</scope>
    <source>
        <strain evidence="2 3">ACRQZ</strain>
    </source>
</reference>
<dbReference type="Proteomes" id="UP001521931">
    <property type="component" value="Unassembled WGS sequence"/>
</dbReference>
<evidence type="ECO:0000313" key="2">
    <source>
        <dbReference type="EMBL" id="MCG7321268.1"/>
    </source>
</evidence>
<feature type="transmembrane region" description="Helical" evidence="1">
    <location>
        <begin position="12"/>
        <end position="30"/>
    </location>
</feature>
<accession>A0ABS9Q2F4</accession>